<dbReference type="EMBL" id="KI517384">
    <property type="protein sequence ID" value="ESQ56232.1"/>
    <property type="molecule type" value="Genomic_DNA"/>
</dbReference>
<dbReference type="Gramene" id="ESQ56232">
    <property type="protein sequence ID" value="ESQ56232"/>
    <property type="gene ID" value="EUTSA_v10027431mg"/>
</dbReference>
<evidence type="ECO:0000313" key="4">
    <source>
        <dbReference type="Proteomes" id="UP000030689"/>
    </source>
</evidence>
<proteinExistence type="predicted"/>
<dbReference type="eggNOG" id="KOG4197">
    <property type="taxonomic scope" value="Eukaryota"/>
</dbReference>
<evidence type="ECO:0000313" key="3">
    <source>
        <dbReference type="EMBL" id="ESQ56232.1"/>
    </source>
</evidence>
<dbReference type="PROSITE" id="PS51375">
    <property type="entry name" value="PPR"/>
    <property type="match status" value="1"/>
</dbReference>
<reference evidence="3 4" key="1">
    <citation type="journal article" date="2013" name="Front. Plant Sci.">
        <title>The Reference Genome of the Halophytic Plant Eutrema salsugineum.</title>
        <authorList>
            <person name="Yang R."/>
            <person name="Jarvis D.E."/>
            <person name="Chen H."/>
            <person name="Beilstein M.A."/>
            <person name="Grimwood J."/>
            <person name="Jenkins J."/>
            <person name="Shu S."/>
            <person name="Prochnik S."/>
            <person name="Xin M."/>
            <person name="Ma C."/>
            <person name="Schmutz J."/>
            <person name="Wing R.A."/>
            <person name="Mitchell-Olds T."/>
            <person name="Schumaker K.S."/>
            <person name="Wang X."/>
        </authorList>
    </citation>
    <scope>NUCLEOTIDE SEQUENCE [LARGE SCALE GENOMIC DNA]</scope>
</reference>
<dbReference type="Proteomes" id="UP000030689">
    <property type="component" value="Unassembled WGS sequence"/>
</dbReference>
<dbReference type="PANTHER" id="PTHR47493:SF3">
    <property type="entry name" value="PENTACOTRIPEPTIDE-REPEAT REGION OF PRORP DOMAIN-CONTAINING PROTEIN"/>
    <property type="match status" value="1"/>
</dbReference>
<dbReference type="Gene3D" id="1.25.40.10">
    <property type="entry name" value="Tetratricopeptide repeat domain"/>
    <property type="match status" value="1"/>
</dbReference>
<dbReference type="PANTHER" id="PTHR47493">
    <property type="entry name" value="OS08G0520200 PROTEIN"/>
    <property type="match status" value="1"/>
</dbReference>
<organism evidence="3 4">
    <name type="scientific">Eutrema salsugineum</name>
    <name type="common">Saltwater cress</name>
    <name type="synonym">Sisymbrium salsugineum</name>
    <dbReference type="NCBI Taxonomy" id="72664"/>
    <lineage>
        <taxon>Eukaryota</taxon>
        <taxon>Viridiplantae</taxon>
        <taxon>Streptophyta</taxon>
        <taxon>Embryophyta</taxon>
        <taxon>Tracheophyta</taxon>
        <taxon>Spermatophyta</taxon>
        <taxon>Magnoliopsida</taxon>
        <taxon>eudicotyledons</taxon>
        <taxon>Gunneridae</taxon>
        <taxon>Pentapetalae</taxon>
        <taxon>rosids</taxon>
        <taxon>malvids</taxon>
        <taxon>Brassicales</taxon>
        <taxon>Brassicaceae</taxon>
        <taxon>Eutremeae</taxon>
        <taxon>Eutrema</taxon>
    </lineage>
</organism>
<dbReference type="InterPro" id="IPR011990">
    <property type="entry name" value="TPR-like_helical_dom_sf"/>
</dbReference>
<evidence type="ECO:0000256" key="1">
    <source>
        <dbReference type="ARBA" id="ARBA00022737"/>
    </source>
</evidence>
<dbReference type="InterPro" id="IPR002885">
    <property type="entry name" value="PPR_rpt"/>
</dbReference>
<dbReference type="AlphaFoldDB" id="V4ML32"/>
<evidence type="ECO:0008006" key="5">
    <source>
        <dbReference type="Google" id="ProtNLM"/>
    </source>
</evidence>
<feature type="repeat" description="PPR" evidence="2">
    <location>
        <begin position="77"/>
        <end position="111"/>
    </location>
</feature>
<keyword evidence="1" id="KW-0677">Repeat</keyword>
<name>V4ML32_EUTSA</name>
<keyword evidence="4" id="KW-1185">Reference proteome</keyword>
<feature type="non-terminal residue" evidence="3">
    <location>
        <position position="133"/>
    </location>
</feature>
<dbReference type="OMA" id="GQANCEE"/>
<gene>
    <name evidence="3" type="ORF">EUTSA_v10027431mg</name>
</gene>
<sequence>DGDWSKDRFWAVLRFLRHYSRLHEILPVFDAWKNLEPSRKGQANCEEIIRSLCEERSMNEAIRAFQCMIDEHELIPSLEIYNSIIHGYANDGKFEEAMFYMNHMKEKDMLPETETYNGLIEAYGKWKMYDEIV</sequence>
<dbReference type="Pfam" id="PF13041">
    <property type="entry name" value="PPR_2"/>
    <property type="match status" value="1"/>
</dbReference>
<dbReference type="KEGG" id="eus:EUTSA_v10027431mg"/>
<dbReference type="NCBIfam" id="TIGR00756">
    <property type="entry name" value="PPR"/>
    <property type="match status" value="1"/>
</dbReference>
<evidence type="ECO:0000256" key="2">
    <source>
        <dbReference type="PROSITE-ProRule" id="PRU00708"/>
    </source>
</evidence>
<accession>V4ML32</accession>
<dbReference type="Pfam" id="PF01535">
    <property type="entry name" value="PPR"/>
    <property type="match status" value="1"/>
</dbReference>
<protein>
    <recommendedName>
        <fullName evidence="5">Pentacotripeptide-repeat region of PRORP domain-containing protein</fullName>
    </recommendedName>
</protein>
<feature type="non-terminal residue" evidence="3">
    <location>
        <position position="1"/>
    </location>
</feature>